<dbReference type="Proteomes" id="UP001255185">
    <property type="component" value="Unassembled WGS sequence"/>
</dbReference>
<dbReference type="CDD" id="cd05483">
    <property type="entry name" value="retropepsin_like_bacteria"/>
    <property type="match status" value="1"/>
</dbReference>
<keyword evidence="2" id="KW-1185">Reference proteome</keyword>
<dbReference type="Pfam" id="PF13650">
    <property type="entry name" value="Asp_protease_2"/>
    <property type="match status" value="1"/>
</dbReference>
<evidence type="ECO:0000313" key="2">
    <source>
        <dbReference type="Proteomes" id="UP001255185"/>
    </source>
</evidence>
<evidence type="ECO:0000313" key="1">
    <source>
        <dbReference type="EMBL" id="MDR6966644.1"/>
    </source>
</evidence>
<comment type="caution">
    <text evidence="1">The sequence shown here is derived from an EMBL/GenBank/DDBJ whole genome shotgun (WGS) entry which is preliminary data.</text>
</comment>
<dbReference type="Gene3D" id="2.40.70.10">
    <property type="entry name" value="Acid Proteases"/>
    <property type="match status" value="1"/>
</dbReference>
<dbReference type="InterPro" id="IPR034122">
    <property type="entry name" value="Retropepsin-like_bacterial"/>
</dbReference>
<name>A0ABU1TKZ1_9FLAO</name>
<dbReference type="EMBL" id="JAVDVI010000002">
    <property type="protein sequence ID" value="MDR6966644.1"/>
    <property type="molecule type" value="Genomic_DNA"/>
</dbReference>
<accession>A0ABU1TKZ1</accession>
<proteinExistence type="predicted"/>
<organism evidence="1 2">
    <name type="scientific">Flavobacterium arsenatis</name>
    <dbReference type="NCBI Taxonomy" id="1484332"/>
    <lineage>
        <taxon>Bacteria</taxon>
        <taxon>Pseudomonadati</taxon>
        <taxon>Bacteroidota</taxon>
        <taxon>Flavobacteriia</taxon>
        <taxon>Flavobacteriales</taxon>
        <taxon>Flavobacteriaceae</taxon>
        <taxon>Flavobacterium</taxon>
    </lineage>
</organism>
<dbReference type="InterPro" id="IPR021109">
    <property type="entry name" value="Peptidase_aspartic_dom_sf"/>
</dbReference>
<sequence length="147" mass="16349">MKKIQDILKKENYKKIKFKVTKTQHLLIKAEINGIKGNFILDTGASNSCVGFESVELFTLIAKKSKTKAAGAGAVGMLTQVSQKNVLKLGLWKWAEFDLIIFDLSHVNEALKQHKTKPVEGIIGADVLLAGKAIIDYSNKYLYLKKI</sequence>
<evidence type="ECO:0008006" key="3">
    <source>
        <dbReference type="Google" id="ProtNLM"/>
    </source>
</evidence>
<dbReference type="SUPFAM" id="SSF50630">
    <property type="entry name" value="Acid proteases"/>
    <property type="match status" value="1"/>
</dbReference>
<protein>
    <recommendedName>
        <fullName evidence="3">Acid protease</fullName>
    </recommendedName>
</protein>
<reference evidence="1 2" key="1">
    <citation type="submission" date="2023-07" db="EMBL/GenBank/DDBJ databases">
        <title>Sorghum-associated microbial communities from plants grown in Nebraska, USA.</title>
        <authorList>
            <person name="Schachtman D."/>
        </authorList>
    </citation>
    <scope>NUCLEOTIDE SEQUENCE [LARGE SCALE GENOMIC DNA]</scope>
    <source>
        <strain evidence="1 2">3773</strain>
    </source>
</reference>
<dbReference type="RefSeq" id="WP_310024330.1">
    <property type="nucleotide sequence ID" value="NZ_JAVDVI010000002.1"/>
</dbReference>
<gene>
    <name evidence="1" type="ORF">J2X31_000642</name>
</gene>